<evidence type="ECO:0000313" key="1">
    <source>
        <dbReference type="EnsemblPlants" id="MELO3C032530.2.1"/>
    </source>
</evidence>
<name>A0A9I9EE66_CUCME</name>
<reference evidence="1" key="1">
    <citation type="submission" date="2023-03" db="UniProtKB">
        <authorList>
            <consortium name="EnsemblPlants"/>
        </authorList>
    </citation>
    <scope>IDENTIFICATION</scope>
</reference>
<accession>A0A9I9EE66</accession>
<organism evidence="1">
    <name type="scientific">Cucumis melo</name>
    <name type="common">Muskmelon</name>
    <dbReference type="NCBI Taxonomy" id="3656"/>
    <lineage>
        <taxon>Eukaryota</taxon>
        <taxon>Viridiplantae</taxon>
        <taxon>Streptophyta</taxon>
        <taxon>Embryophyta</taxon>
        <taxon>Tracheophyta</taxon>
        <taxon>Spermatophyta</taxon>
        <taxon>Magnoliopsida</taxon>
        <taxon>eudicotyledons</taxon>
        <taxon>Gunneridae</taxon>
        <taxon>Pentapetalae</taxon>
        <taxon>rosids</taxon>
        <taxon>fabids</taxon>
        <taxon>Cucurbitales</taxon>
        <taxon>Cucurbitaceae</taxon>
        <taxon>Benincaseae</taxon>
        <taxon>Cucumis</taxon>
    </lineage>
</organism>
<dbReference type="Gramene" id="MELO3C032530.2.1">
    <property type="protein sequence ID" value="MELO3C032530.2.1"/>
    <property type="gene ID" value="MELO3C032530.2"/>
</dbReference>
<dbReference type="EnsemblPlants" id="MELO3C032530.2.1">
    <property type="protein sequence ID" value="MELO3C032530.2.1"/>
    <property type="gene ID" value="MELO3C032530.2"/>
</dbReference>
<dbReference type="AlphaFoldDB" id="A0A9I9EE66"/>
<proteinExistence type="predicted"/>
<protein>
    <submittedName>
        <fullName evidence="1">Uncharacterized protein</fullName>
    </submittedName>
</protein>
<sequence>MNACYDGVQSHYHSVETPSEYGFFHLSSDLCDDESLPTLSSSVGTIESKIDVRAIPLKRFLMHKAHARQHNISTYRRGTKTKYARPHSTNSIMENFFS</sequence>